<dbReference type="Pfam" id="PF04336">
    <property type="entry name" value="ACP_PD"/>
    <property type="match status" value="1"/>
</dbReference>
<evidence type="ECO:0000256" key="3">
    <source>
        <dbReference type="ARBA" id="ARBA00023098"/>
    </source>
</evidence>
<keyword evidence="5" id="KW-1185">Reference proteome</keyword>
<proteinExistence type="predicted"/>
<dbReference type="EMBL" id="SEWF01000003">
    <property type="protein sequence ID" value="RYU97242.1"/>
    <property type="molecule type" value="Genomic_DNA"/>
</dbReference>
<dbReference type="GO" id="GO:0006633">
    <property type="term" value="P:fatty acid biosynthetic process"/>
    <property type="evidence" value="ECO:0007669"/>
    <property type="project" value="InterPro"/>
</dbReference>
<dbReference type="AlphaFoldDB" id="A0A4Q5M4H8"/>
<dbReference type="InterPro" id="IPR007431">
    <property type="entry name" value="ACP_PD"/>
</dbReference>
<protein>
    <submittedName>
        <fullName evidence="4">DUF479 domain-containing protein</fullName>
    </submittedName>
</protein>
<evidence type="ECO:0000256" key="2">
    <source>
        <dbReference type="ARBA" id="ARBA00022801"/>
    </source>
</evidence>
<name>A0A4Q5M4H8_9BACT</name>
<dbReference type="PANTHER" id="PTHR38764">
    <property type="entry name" value="ACYL CARRIER PROTEIN PHOSPHODIESTERASE"/>
    <property type="match status" value="1"/>
</dbReference>
<dbReference type="Proteomes" id="UP000293162">
    <property type="component" value="Unassembled WGS sequence"/>
</dbReference>
<dbReference type="PANTHER" id="PTHR38764:SF1">
    <property type="entry name" value="ACYL CARRIER PROTEIN PHOSPHODIESTERASE"/>
    <property type="match status" value="1"/>
</dbReference>
<organism evidence="4 5">
    <name type="scientific">Emticicia agri</name>
    <dbReference type="NCBI Taxonomy" id="2492393"/>
    <lineage>
        <taxon>Bacteria</taxon>
        <taxon>Pseudomonadati</taxon>
        <taxon>Bacteroidota</taxon>
        <taxon>Cytophagia</taxon>
        <taxon>Cytophagales</taxon>
        <taxon>Leadbetterellaceae</taxon>
        <taxon>Emticicia</taxon>
    </lineage>
</organism>
<keyword evidence="3" id="KW-0443">Lipid metabolism</keyword>
<sequence length="208" mass="25035">MNFLAHLFLSGDHDEIIVGNLLEDYVVGRIEHPRNQHYSQNIKNGILLHRLIDTFTDTHPAVSTCKTVLYKNYHKYASVVIDIYFDHYLAKHWYSYSTEPFEDFRRRIHQAFIDYWNIIPDRMKPMIDSMIKYDWLKNYGEFWGMERALSGIAKRTAFQSNMEQAVNDLKVHYNFFDENFSIFFPQMIEQCTNFLTDKFYTYNHIILK</sequence>
<dbReference type="OrthoDB" id="8442777at2"/>
<evidence type="ECO:0000313" key="5">
    <source>
        <dbReference type="Proteomes" id="UP000293162"/>
    </source>
</evidence>
<keyword evidence="1" id="KW-0444">Lipid biosynthesis</keyword>
<evidence type="ECO:0000256" key="1">
    <source>
        <dbReference type="ARBA" id="ARBA00022516"/>
    </source>
</evidence>
<dbReference type="RefSeq" id="WP_130019437.1">
    <property type="nucleotide sequence ID" value="NZ_SEWF01000003.1"/>
</dbReference>
<dbReference type="GO" id="GO:0008770">
    <property type="term" value="F:[acyl-carrier-protein] phosphodiesterase activity"/>
    <property type="evidence" value="ECO:0007669"/>
    <property type="project" value="InterPro"/>
</dbReference>
<dbReference type="PIRSF" id="PIRSF011489">
    <property type="entry name" value="DUF479"/>
    <property type="match status" value="1"/>
</dbReference>
<gene>
    <name evidence="4" type="ORF">EWM59_02865</name>
</gene>
<comment type="caution">
    <text evidence="4">The sequence shown here is derived from an EMBL/GenBank/DDBJ whole genome shotgun (WGS) entry which is preliminary data.</text>
</comment>
<keyword evidence="2" id="KW-0378">Hydrolase</keyword>
<accession>A0A4Q5M4H8</accession>
<evidence type="ECO:0000313" key="4">
    <source>
        <dbReference type="EMBL" id="RYU97242.1"/>
    </source>
</evidence>
<reference evidence="4 5" key="1">
    <citation type="submission" date="2019-02" db="EMBL/GenBank/DDBJ databases">
        <title>Bacterial novel species Emticicia sp. 17J42-9 isolated from soil.</title>
        <authorList>
            <person name="Jung H.-Y."/>
        </authorList>
    </citation>
    <scope>NUCLEOTIDE SEQUENCE [LARGE SCALE GENOMIC DNA]</scope>
    <source>
        <strain evidence="4 5">17J42-9</strain>
    </source>
</reference>